<dbReference type="GO" id="GO:0009253">
    <property type="term" value="P:peptidoglycan catabolic process"/>
    <property type="evidence" value="ECO:0007669"/>
    <property type="project" value="InterPro"/>
</dbReference>
<evidence type="ECO:0000256" key="8">
    <source>
        <dbReference type="ARBA" id="ARBA00023295"/>
    </source>
</evidence>
<dbReference type="GeneTree" id="ENSGT00390000017614"/>
<organism evidence="12 13">
    <name type="scientific">Labrus bergylta</name>
    <name type="common">ballan wrasse</name>
    <dbReference type="NCBI Taxonomy" id="56723"/>
    <lineage>
        <taxon>Eukaryota</taxon>
        <taxon>Metazoa</taxon>
        <taxon>Chordata</taxon>
        <taxon>Craniata</taxon>
        <taxon>Vertebrata</taxon>
        <taxon>Euteleostomi</taxon>
        <taxon>Actinopterygii</taxon>
        <taxon>Neopterygii</taxon>
        <taxon>Teleostei</taxon>
        <taxon>Neoteleostei</taxon>
        <taxon>Acanthomorphata</taxon>
        <taxon>Eupercaria</taxon>
        <taxon>Labriformes</taxon>
        <taxon>Labridae</taxon>
        <taxon>Labrus</taxon>
    </lineage>
</organism>
<dbReference type="Ensembl" id="ENSLBET00000011760.1">
    <property type="protein sequence ID" value="ENSLBEP00000011175.1"/>
    <property type="gene ID" value="ENSLBEG00000008618.1"/>
</dbReference>
<dbReference type="OrthoDB" id="10021790at2759"/>
<evidence type="ECO:0000256" key="10">
    <source>
        <dbReference type="PIRSR" id="PIRSR001065-1"/>
    </source>
</evidence>
<evidence type="ECO:0000256" key="4">
    <source>
        <dbReference type="ARBA" id="ARBA00016485"/>
    </source>
</evidence>
<dbReference type="AlphaFoldDB" id="A0A3Q3LRR7"/>
<name>A0A3Q3LRR7_9LABR</name>
<dbReference type="GO" id="GO:0005576">
    <property type="term" value="C:extracellular region"/>
    <property type="evidence" value="ECO:0007669"/>
    <property type="project" value="TreeGrafter"/>
</dbReference>
<evidence type="ECO:0000256" key="7">
    <source>
        <dbReference type="ARBA" id="ARBA00022801"/>
    </source>
</evidence>
<comment type="similarity">
    <text evidence="2 9">Belongs to the glycosyl hydrolase 23 family.</text>
</comment>
<dbReference type="GeneID" id="110003707"/>
<keyword evidence="5" id="KW-0929">Antimicrobial</keyword>
<feature type="domain" description="Transglycosylase SLT" evidence="11">
    <location>
        <begin position="62"/>
        <end position="175"/>
    </location>
</feature>
<dbReference type="EC" id="3.2.1.17" evidence="3 9"/>
<accession>A0A3Q3LRR7</accession>
<keyword evidence="7 9" id="KW-0378">Hydrolase</keyword>
<dbReference type="InterPro" id="IPR002152">
    <property type="entry name" value="Glyco_hydro_23"/>
</dbReference>
<dbReference type="GO" id="GO:0031640">
    <property type="term" value="P:killing of cells of another organism"/>
    <property type="evidence" value="ECO:0007669"/>
    <property type="project" value="UniProtKB-KW"/>
</dbReference>
<evidence type="ECO:0000259" key="11">
    <source>
        <dbReference type="Pfam" id="PF01464"/>
    </source>
</evidence>
<dbReference type="InterPro" id="IPR023346">
    <property type="entry name" value="Lysozyme-like_dom_sf"/>
</dbReference>
<evidence type="ECO:0000256" key="3">
    <source>
        <dbReference type="ARBA" id="ARBA00012732"/>
    </source>
</evidence>
<comment type="catalytic activity">
    <reaction evidence="1 9">
        <text>Hydrolysis of (1-&gt;4)-beta-linkages between N-acetylmuramic acid and N-acetyl-D-glucosamine residues in a peptidoglycan and between N-acetyl-D-glucosamine residues in chitodextrins.</text>
        <dbReference type="EC" id="3.2.1.17"/>
    </reaction>
</comment>
<dbReference type="SUPFAM" id="SSF53955">
    <property type="entry name" value="Lysozyme-like"/>
    <property type="match status" value="1"/>
</dbReference>
<dbReference type="PANTHER" id="PTHR31698">
    <property type="entry name" value="LYSOZYME G FAMILY MEMBER"/>
    <property type="match status" value="1"/>
</dbReference>
<reference evidence="12" key="1">
    <citation type="submission" date="2025-08" db="UniProtKB">
        <authorList>
            <consortium name="Ensembl"/>
        </authorList>
    </citation>
    <scope>IDENTIFICATION</scope>
</reference>
<sequence length="203" mass="22546">MGSGYSHGDYGDIMKFKSSGASDITAQQDGPTRAKGVDASHALAKKDWERMNKYKDDIFCVAAQHKVDPAVIAGIISRESRAGNTIKDNGGWGDHFKAWGLMQVDVHPDGGNHKKIGAWDSRAHLFHATGILVDFIKKIRKKYPDWSKEYQLEGGIAAYNCGDGKVDPKDADKNTTGGDYANDVLARAQWYREKYNPKTFFLF</sequence>
<dbReference type="Pfam" id="PF01464">
    <property type="entry name" value="SLT"/>
    <property type="match status" value="1"/>
</dbReference>
<reference evidence="12" key="2">
    <citation type="submission" date="2025-09" db="UniProtKB">
        <authorList>
            <consortium name="Ensembl"/>
        </authorList>
    </citation>
    <scope>IDENTIFICATION</scope>
</reference>
<evidence type="ECO:0000256" key="1">
    <source>
        <dbReference type="ARBA" id="ARBA00000632"/>
    </source>
</evidence>
<keyword evidence="13" id="KW-1185">Reference proteome</keyword>
<dbReference type="STRING" id="56723.ENSLBEP00000011175"/>
<dbReference type="PANTHER" id="PTHR31698:SF8">
    <property type="entry name" value="LYSOZYME G-RELATED"/>
    <property type="match status" value="1"/>
</dbReference>
<keyword evidence="6" id="KW-0081">Bacteriolytic enzyme</keyword>
<dbReference type="GO" id="GO:0003796">
    <property type="term" value="F:lysozyme activity"/>
    <property type="evidence" value="ECO:0007669"/>
    <property type="project" value="UniProtKB-UniRule"/>
</dbReference>
<feature type="active site" evidence="10">
    <location>
        <position position="94"/>
    </location>
</feature>
<dbReference type="CDD" id="cd01021">
    <property type="entry name" value="GEWL"/>
    <property type="match status" value="1"/>
</dbReference>
<dbReference type="PIRSF" id="PIRSF001065">
    <property type="entry name" value="Lysozyme_g"/>
    <property type="match status" value="1"/>
</dbReference>
<dbReference type="Proteomes" id="UP000261660">
    <property type="component" value="Unplaced"/>
</dbReference>
<dbReference type="GO" id="GO:0050830">
    <property type="term" value="P:defense response to Gram-positive bacterium"/>
    <property type="evidence" value="ECO:0007669"/>
    <property type="project" value="TreeGrafter"/>
</dbReference>
<evidence type="ECO:0000256" key="5">
    <source>
        <dbReference type="ARBA" id="ARBA00022529"/>
    </source>
</evidence>
<protein>
    <recommendedName>
        <fullName evidence="4 9">Lysozyme g</fullName>
        <ecNumber evidence="3 9">3.2.1.17</ecNumber>
    </recommendedName>
</protein>
<keyword evidence="8 9" id="KW-0326">Glycosidase</keyword>
<dbReference type="PRINTS" id="PR00749">
    <property type="entry name" value="LYSOZYMEG"/>
</dbReference>
<evidence type="ECO:0000256" key="2">
    <source>
        <dbReference type="ARBA" id="ARBA00008902"/>
    </source>
</evidence>
<dbReference type="FunFam" id="1.10.530.10:FF:000026">
    <property type="entry name" value="Lysozyme g"/>
    <property type="match status" value="1"/>
</dbReference>
<dbReference type="InParanoid" id="A0A3Q3LRR7"/>
<evidence type="ECO:0000256" key="6">
    <source>
        <dbReference type="ARBA" id="ARBA00022638"/>
    </source>
</evidence>
<proteinExistence type="inferred from homology"/>
<evidence type="ECO:0000313" key="13">
    <source>
        <dbReference type="Proteomes" id="UP000261660"/>
    </source>
</evidence>
<dbReference type="RefSeq" id="XP_020514915.1">
    <property type="nucleotide sequence ID" value="XM_020659259.3"/>
</dbReference>
<evidence type="ECO:0000313" key="12">
    <source>
        <dbReference type="Ensembl" id="ENSLBEP00000011175.1"/>
    </source>
</evidence>
<dbReference type="Gene3D" id="1.10.530.10">
    <property type="match status" value="1"/>
</dbReference>
<evidence type="ECO:0000256" key="9">
    <source>
        <dbReference type="PIRNR" id="PIRNR001065"/>
    </source>
</evidence>
<feature type="active site" evidence="10">
    <location>
        <position position="79"/>
    </location>
</feature>
<dbReference type="InterPro" id="IPR008258">
    <property type="entry name" value="Transglycosylase_SLT_dom_1"/>
</dbReference>